<dbReference type="NCBIfam" id="TIGR01493">
    <property type="entry name" value="HAD-SF-IA-v2"/>
    <property type="match status" value="1"/>
</dbReference>
<evidence type="ECO:0000313" key="2">
    <source>
        <dbReference type="EMBL" id="ESR25912.1"/>
    </source>
</evidence>
<dbReference type="SFLD" id="SFLDS00003">
    <property type="entry name" value="Haloacid_Dehalogenase"/>
    <property type="match status" value="1"/>
</dbReference>
<organism evidence="2 3">
    <name type="scientific">Lutibaculum baratangense AMV1</name>
    <dbReference type="NCBI Taxonomy" id="631454"/>
    <lineage>
        <taxon>Bacteria</taxon>
        <taxon>Pseudomonadati</taxon>
        <taxon>Pseudomonadota</taxon>
        <taxon>Alphaproteobacteria</taxon>
        <taxon>Hyphomicrobiales</taxon>
        <taxon>Tepidamorphaceae</taxon>
        <taxon>Lutibaculum</taxon>
    </lineage>
</organism>
<gene>
    <name evidence="2" type="ORF">N177_1247</name>
</gene>
<dbReference type="InterPro" id="IPR023214">
    <property type="entry name" value="HAD_sf"/>
</dbReference>
<dbReference type="SFLD" id="SFLDG01129">
    <property type="entry name" value="C1.5:_HAD__Beta-PGM__Phosphata"/>
    <property type="match status" value="1"/>
</dbReference>
<dbReference type="Gene3D" id="3.40.50.1000">
    <property type="entry name" value="HAD superfamily/HAD-like"/>
    <property type="match status" value="1"/>
</dbReference>
<dbReference type="RefSeq" id="WP_023431392.1">
    <property type="nucleotide sequence ID" value="NZ_AWXZ01000017.1"/>
</dbReference>
<name>V4R1X4_9HYPH</name>
<dbReference type="OrthoDB" id="9785638at2"/>
<dbReference type="NCBIfam" id="TIGR01428">
    <property type="entry name" value="HAD_type_II"/>
    <property type="match status" value="1"/>
</dbReference>
<dbReference type="InterPro" id="IPR006439">
    <property type="entry name" value="HAD-SF_hydro_IA"/>
</dbReference>
<sequence>MRLSDFKALTFDCYGTLIDWETGIFTGLQPLLAKVGRELSRDEVLEAHAFHESSTQAQTPAKRYPDLLAVVYKRLAEEWGVPVSWGEAEAYGASVSAWPAFPDTAEALRYLKQHFKLVILSNVDNRSFWASQQKLGVEFDAIYTAEDAGSYKPSDRNFEYMLKNLARVGIAKGDILHTAESLFHDHVPATRHGLARCWIYRRHDKEGFGATMNPGDMPKVDFRFTSMAELAEAHRKEVGA</sequence>
<dbReference type="InterPro" id="IPR036412">
    <property type="entry name" value="HAD-like_sf"/>
</dbReference>
<protein>
    <submittedName>
        <fullName evidence="2">2-haloalkanoic acid dehalogenase</fullName>
    </submittedName>
</protein>
<dbReference type="PANTHER" id="PTHR43316">
    <property type="entry name" value="HYDROLASE, HALOACID DELAHOGENASE-RELATED"/>
    <property type="match status" value="1"/>
</dbReference>
<dbReference type="PATRIC" id="fig|631454.5.peg.1232"/>
<dbReference type="EMBL" id="AWXZ01000017">
    <property type="protein sequence ID" value="ESR25912.1"/>
    <property type="molecule type" value="Genomic_DNA"/>
</dbReference>
<evidence type="ECO:0000313" key="3">
    <source>
        <dbReference type="Proteomes" id="UP000017819"/>
    </source>
</evidence>
<dbReference type="SUPFAM" id="SSF56784">
    <property type="entry name" value="HAD-like"/>
    <property type="match status" value="1"/>
</dbReference>
<proteinExistence type="predicted"/>
<dbReference type="GO" id="GO:0019120">
    <property type="term" value="F:hydrolase activity, acting on acid halide bonds, in C-halide compounds"/>
    <property type="evidence" value="ECO:0007669"/>
    <property type="project" value="InterPro"/>
</dbReference>
<evidence type="ECO:0000256" key="1">
    <source>
        <dbReference type="ARBA" id="ARBA00022801"/>
    </source>
</evidence>
<dbReference type="AlphaFoldDB" id="V4R1X4"/>
<dbReference type="PANTHER" id="PTHR43316:SF9">
    <property type="entry name" value="ACID DEHALOGENASE, PUTATIVE (AFU_ORTHOLOGUE AFUA_6G14460)-RELATED"/>
    <property type="match status" value="1"/>
</dbReference>
<keyword evidence="1" id="KW-0378">Hydrolase</keyword>
<dbReference type="InterPro" id="IPR006328">
    <property type="entry name" value="2-HAD"/>
</dbReference>
<dbReference type="STRING" id="631454.N177_1247"/>
<reference evidence="2 3" key="1">
    <citation type="journal article" date="2014" name="Genome Announc.">
        <title>Draft Genome Sequence of Lutibaculum baratangense Strain AMV1T, Isolated from a Mud Volcano in Andamans, India.</title>
        <authorList>
            <person name="Singh A."/>
            <person name="Sreenivas A."/>
            <person name="Sathyanarayana Reddy G."/>
            <person name="Pinnaka A.K."/>
            <person name="Shivaji S."/>
        </authorList>
    </citation>
    <scope>NUCLEOTIDE SEQUENCE [LARGE SCALE GENOMIC DNA]</scope>
    <source>
        <strain evidence="2 3">AMV1</strain>
    </source>
</reference>
<keyword evidence="3" id="KW-1185">Reference proteome</keyword>
<dbReference type="Gene3D" id="1.10.150.750">
    <property type="match status" value="1"/>
</dbReference>
<dbReference type="Proteomes" id="UP000017819">
    <property type="component" value="Unassembled WGS sequence"/>
</dbReference>
<dbReference type="InterPro" id="IPR051540">
    <property type="entry name" value="S-2-haloacid_dehalogenase"/>
</dbReference>
<dbReference type="eggNOG" id="COG1011">
    <property type="taxonomic scope" value="Bacteria"/>
</dbReference>
<comment type="caution">
    <text evidence="2">The sequence shown here is derived from an EMBL/GenBank/DDBJ whole genome shotgun (WGS) entry which is preliminary data.</text>
</comment>
<dbReference type="Pfam" id="PF00702">
    <property type="entry name" value="Hydrolase"/>
    <property type="match status" value="1"/>
</dbReference>
<accession>V4R1X4</accession>